<dbReference type="PANTHER" id="PTHR42737">
    <property type="entry name" value="GLUTATHIONE REDUCTASE"/>
    <property type="match status" value="1"/>
</dbReference>
<dbReference type="Proteomes" id="UP000694381">
    <property type="component" value="Unassembled WGS sequence"/>
</dbReference>
<dbReference type="Pfam" id="PF02852">
    <property type="entry name" value="Pyr_redox_dim"/>
    <property type="match status" value="1"/>
</dbReference>
<dbReference type="PRINTS" id="PR00411">
    <property type="entry name" value="PNDRDTASEI"/>
</dbReference>
<comment type="cofactor">
    <cofactor evidence="1">
        <name>FAD</name>
        <dbReference type="ChEBI" id="CHEBI:57692"/>
    </cofactor>
</comment>
<dbReference type="GeneTree" id="ENSGT00940000159178"/>
<feature type="domain" description="Glutaredoxin" evidence="13">
    <location>
        <begin position="76"/>
        <end position="137"/>
    </location>
</feature>
<accession>A0A8C6RD95</accession>
<dbReference type="GO" id="GO:0005654">
    <property type="term" value="C:nucleoplasm"/>
    <property type="evidence" value="ECO:0007669"/>
    <property type="project" value="Ensembl"/>
</dbReference>
<reference evidence="16" key="2">
    <citation type="submission" date="2025-09" db="UniProtKB">
        <authorList>
            <consortium name="Ensembl"/>
        </authorList>
    </citation>
    <scope>IDENTIFICATION</scope>
</reference>
<dbReference type="InterPro" id="IPR004099">
    <property type="entry name" value="Pyr_nucl-diS_OxRdtase_dimer"/>
</dbReference>
<gene>
    <name evidence="16" type="primary">Txnrd3</name>
</gene>
<dbReference type="InterPro" id="IPR036249">
    <property type="entry name" value="Thioredoxin-like_sf"/>
</dbReference>
<dbReference type="PROSITE" id="PS51354">
    <property type="entry name" value="GLUTAREDOXIN_2"/>
    <property type="match status" value="1"/>
</dbReference>
<keyword evidence="4 11" id="KW-0285">Flavoprotein</keyword>
<name>A0A8C6RD95_NANGA</name>
<evidence type="ECO:0000256" key="7">
    <source>
        <dbReference type="ARBA" id="ARBA00022933"/>
    </source>
</evidence>
<evidence type="ECO:0000256" key="12">
    <source>
        <dbReference type="SAM" id="MobiDB-lite"/>
    </source>
</evidence>
<comment type="similarity">
    <text evidence="2 11">Belongs to the class-I pyridine nucleotide-disulfide oxidoreductase family.</text>
</comment>
<evidence type="ECO:0000256" key="6">
    <source>
        <dbReference type="ARBA" id="ARBA00022857"/>
    </source>
</evidence>
<dbReference type="InterPro" id="IPR023753">
    <property type="entry name" value="FAD/NAD-binding_dom"/>
</dbReference>
<evidence type="ECO:0000256" key="8">
    <source>
        <dbReference type="ARBA" id="ARBA00023002"/>
    </source>
</evidence>
<dbReference type="PRINTS" id="PR00368">
    <property type="entry name" value="FADPNR"/>
</dbReference>
<dbReference type="GO" id="GO:0005739">
    <property type="term" value="C:mitochondrion"/>
    <property type="evidence" value="ECO:0007669"/>
    <property type="project" value="TreeGrafter"/>
</dbReference>
<organism evidence="16 17">
    <name type="scientific">Nannospalax galili</name>
    <name type="common">Northern Israeli blind subterranean mole rat</name>
    <name type="synonym">Spalax galili</name>
    <dbReference type="NCBI Taxonomy" id="1026970"/>
    <lineage>
        <taxon>Eukaryota</taxon>
        <taxon>Metazoa</taxon>
        <taxon>Chordata</taxon>
        <taxon>Craniata</taxon>
        <taxon>Vertebrata</taxon>
        <taxon>Euteleostomi</taxon>
        <taxon>Mammalia</taxon>
        <taxon>Eutheria</taxon>
        <taxon>Euarchontoglires</taxon>
        <taxon>Glires</taxon>
        <taxon>Rodentia</taxon>
        <taxon>Myomorpha</taxon>
        <taxon>Muroidea</taxon>
        <taxon>Spalacidae</taxon>
        <taxon>Spalacinae</taxon>
        <taxon>Nannospalax</taxon>
    </lineage>
</organism>
<dbReference type="GO" id="GO:0007283">
    <property type="term" value="P:spermatogenesis"/>
    <property type="evidence" value="ECO:0007669"/>
    <property type="project" value="UniProtKB-KW"/>
</dbReference>
<keyword evidence="7" id="KW-0712">Selenocysteine</keyword>
<dbReference type="Pfam" id="PF00462">
    <property type="entry name" value="Glutaredoxin"/>
    <property type="match status" value="1"/>
</dbReference>
<dbReference type="InterPro" id="IPR011899">
    <property type="entry name" value="Glutaredoxin_euk/vir"/>
</dbReference>
<dbReference type="NCBIfam" id="TIGR02180">
    <property type="entry name" value="GRX_euk"/>
    <property type="match status" value="1"/>
</dbReference>
<evidence type="ECO:0000256" key="3">
    <source>
        <dbReference type="ARBA" id="ARBA00012610"/>
    </source>
</evidence>
<dbReference type="InterPro" id="IPR012999">
    <property type="entry name" value="Pyr_OxRdtase_I_AS"/>
</dbReference>
<dbReference type="Pfam" id="PF07992">
    <property type="entry name" value="Pyr_redox_2"/>
    <property type="match status" value="1"/>
</dbReference>
<dbReference type="GO" id="GO:0034599">
    <property type="term" value="P:cellular response to oxidative stress"/>
    <property type="evidence" value="ECO:0007669"/>
    <property type="project" value="TreeGrafter"/>
</dbReference>
<keyword evidence="5 11" id="KW-0274">FAD</keyword>
<dbReference type="GO" id="GO:0030154">
    <property type="term" value="P:cell differentiation"/>
    <property type="evidence" value="ECO:0007669"/>
    <property type="project" value="UniProtKB-KW"/>
</dbReference>
<evidence type="ECO:0000259" key="13">
    <source>
        <dbReference type="Pfam" id="PF00462"/>
    </source>
</evidence>
<dbReference type="GO" id="GO:0050660">
    <property type="term" value="F:flavin adenine dinucleotide binding"/>
    <property type="evidence" value="ECO:0007669"/>
    <property type="project" value="InterPro"/>
</dbReference>
<evidence type="ECO:0000256" key="11">
    <source>
        <dbReference type="RuleBase" id="RU003691"/>
    </source>
</evidence>
<evidence type="ECO:0000259" key="14">
    <source>
        <dbReference type="Pfam" id="PF02852"/>
    </source>
</evidence>
<evidence type="ECO:0000256" key="9">
    <source>
        <dbReference type="ARBA" id="ARBA00023157"/>
    </source>
</evidence>
<dbReference type="SUPFAM" id="SSF51905">
    <property type="entry name" value="FAD/NAD(P)-binding domain"/>
    <property type="match status" value="1"/>
</dbReference>
<feature type="region of interest" description="Disordered" evidence="12">
    <location>
        <begin position="1"/>
        <end position="61"/>
    </location>
</feature>
<proteinExistence type="inferred from homology"/>
<evidence type="ECO:0000256" key="4">
    <source>
        <dbReference type="ARBA" id="ARBA00022630"/>
    </source>
</evidence>
<evidence type="ECO:0000259" key="15">
    <source>
        <dbReference type="Pfam" id="PF07992"/>
    </source>
</evidence>
<dbReference type="GO" id="GO:0004791">
    <property type="term" value="F:thioredoxin-disulfide reductase (NADPH) activity"/>
    <property type="evidence" value="ECO:0007669"/>
    <property type="project" value="UniProtKB-EC"/>
</dbReference>
<dbReference type="InterPro" id="IPR002109">
    <property type="entry name" value="Glutaredoxin"/>
</dbReference>
<keyword evidence="6" id="KW-0521">NADP</keyword>
<feature type="domain" description="FAD/NAD(P)-binding" evidence="15">
    <location>
        <begin position="165"/>
        <end position="502"/>
    </location>
</feature>
<feature type="domain" description="Pyridine nucleotide-disulphide oxidoreductase dimerisation" evidence="14">
    <location>
        <begin position="522"/>
        <end position="633"/>
    </location>
</feature>
<dbReference type="Ensembl" id="ENSNGAT00000021306.1">
    <property type="protein sequence ID" value="ENSNGAP00000015699.1"/>
    <property type="gene ID" value="ENSNGAG00000016608.1"/>
</dbReference>
<dbReference type="Gene3D" id="3.50.50.60">
    <property type="entry name" value="FAD/NAD(P)-binding domain"/>
    <property type="match status" value="2"/>
</dbReference>
<evidence type="ECO:0000256" key="2">
    <source>
        <dbReference type="ARBA" id="ARBA00007532"/>
    </source>
</evidence>
<feature type="compositionally biased region" description="Pro residues" evidence="12">
    <location>
        <begin position="1"/>
        <end position="15"/>
    </location>
</feature>
<evidence type="ECO:0000256" key="1">
    <source>
        <dbReference type="ARBA" id="ARBA00001974"/>
    </source>
</evidence>
<dbReference type="AlphaFoldDB" id="A0A8C6RD95"/>
<keyword evidence="9" id="KW-1015">Disulfide bond</keyword>
<dbReference type="InterPro" id="IPR046952">
    <property type="entry name" value="GSHR/TRXR-like"/>
</dbReference>
<dbReference type="Gene3D" id="3.40.30.10">
    <property type="entry name" value="Glutaredoxin"/>
    <property type="match status" value="1"/>
</dbReference>
<dbReference type="EC" id="1.8.1.9" evidence="3"/>
<evidence type="ECO:0000313" key="16">
    <source>
        <dbReference type="Ensembl" id="ENSNGAP00000015699.1"/>
    </source>
</evidence>
<reference evidence="16" key="1">
    <citation type="submission" date="2025-08" db="UniProtKB">
        <authorList>
            <consortium name="Ensembl"/>
        </authorList>
    </citation>
    <scope>IDENTIFICATION</scope>
</reference>
<keyword evidence="17" id="KW-1185">Reference proteome</keyword>
<protein>
    <recommendedName>
        <fullName evidence="3">thioredoxin-disulfide reductase (NADPH)</fullName>
        <ecNumber evidence="3">1.8.1.9</ecNumber>
    </recommendedName>
</protein>
<evidence type="ECO:0000256" key="5">
    <source>
        <dbReference type="ARBA" id="ARBA00022827"/>
    </source>
</evidence>
<dbReference type="GO" id="GO:0045454">
    <property type="term" value="P:cell redox homeostasis"/>
    <property type="evidence" value="ECO:0007669"/>
    <property type="project" value="InterPro"/>
</dbReference>
<dbReference type="PROSITE" id="PS00076">
    <property type="entry name" value="PYRIDINE_REDOX_1"/>
    <property type="match status" value="1"/>
</dbReference>
<dbReference type="InterPro" id="IPR036188">
    <property type="entry name" value="FAD/NAD-bd_sf"/>
</dbReference>
<dbReference type="InterPro" id="IPR006338">
    <property type="entry name" value="Thioredoxin/glutathione_Rdtase"/>
</dbReference>
<dbReference type="Gene3D" id="3.30.390.30">
    <property type="match status" value="1"/>
</dbReference>
<dbReference type="InterPro" id="IPR016156">
    <property type="entry name" value="FAD/NAD-linked_Rdtase_dimer_sf"/>
</dbReference>
<dbReference type="GO" id="GO:0005829">
    <property type="term" value="C:cytosol"/>
    <property type="evidence" value="ECO:0007669"/>
    <property type="project" value="Ensembl"/>
</dbReference>
<dbReference type="SUPFAM" id="SSF55424">
    <property type="entry name" value="FAD/NAD-linked reductases, dimerisation (C-terminal) domain"/>
    <property type="match status" value="1"/>
</dbReference>
<dbReference type="GO" id="GO:0006749">
    <property type="term" value="P:glutathione metabolic process"/>
    <property type="evidence" value="ECO:0007669"/>
    <property type="project" value="TreeGrafter"/>
</dbReference>
<dbReference type="OMA" id="HPTCGEI"/>
<dbReference type="SUPFAM" id="SSF52833">
    <property type="entry name" value="Thioredoxin-like"/>
    <property type="match status" value="1"/>
</dbReference>
<dbReference type="NCBIfam" id="TIGR01438">
    <property type="entry name" value="TGR"/>
    <property type="match status" value="1"/>
</dbReference>
<sequence>MEQPPSPPPPPPPTSPGLGKAGVVPSRRLGTVRGGPMSSPPERRARLSSPGTSRQFSEAREEVRRRLRDLIEGNRVMIFSKSYCPHSTRVKELFSSLGIDYNILELDQVDDGANVQEVLTEISNQKTVPNIFVNKVHMGGCDRTFQAHQNGLLQKLLQEDVAHDYDLIIIGGGSGGLSCAKEAANLGKKVMVLDFVVPSPQDTTWGLGGTCVNVGCVPKKLMHQAALLGQALQDSRKFGWAYNQQVKHNWEAMTEAIQNHISSLNWGYRLTLREEGVAYVNSYGEFVEPHKIKATSKKGQETFYTAAKFVIATGERPRYLGIPGDKEYCITSDDLFSLPYCPGRTLVVGASYVALECAGFLAGLGLDVTVMVRSILLRDFDQEMAEKVGSYMEQHGVKFLRKFIPVTVQQLEKGSPGILKVMARSTEGPETVEGIYNTVLLAVGRDSCTRKMGLEKIGVKINEKNGKIPVNDVEQTNVPHVYAIGDVLEGKPELTPVAIQAGKLLARRLFGASSEKCDYTNVPTTVFTPLEYGCCGLSEEKAIEVYNKENIEVYHTLFWPLEWTVAGRDNNTCYAKIICNKFDSDRVIGFHILGPNAGEITQGFTAAMKCGLTKQQLNDTIGIHPTCGEIFTTLQITKSSGLDITQKGC</sequence>
<keyword evidence="10 11" id="KW-0676">Redox-active center</keyword>
<dbReference type="PANTHER" id="PTHR42737:SF6">
    <property type="entry name" value="THIOREDOXIN-DISULFIDE REDUCTASE"/>
    <property type="match status" value="1"/>
</dbReference>
<evidence type="ECO:0000313" key="17">
    <source>
        <dbReference type="Proteomes" id="UP000694381"/>
    </source>
</evidence>
<evidence type="ECO:0000256" key="10">
    <source>
        <dbReference type="ARBA" id="ARBA00023284"/>
    </source>
</evidence>
<dbReference type="GO" id="GO:0004362">
    <property type="term" value="F:glutathione-disulfide reductase (NADPH) activity"/>
    <property type="evidence" value="ECO:0007669"/>
    <property type="project" value="TreeGrafter"/>
</dbReference>
<dbReference type="CDD" id="cd03419">
    <property type="entry name" value="GRX_GRXh_1_2_like"/>
    <property type="match status" value="1"/>
</dbReference>
<keyword evidence="8 11" id="KW-0560">Oxidoreductase</keyword>